<evidence type="ECO:0000313" key="2">
    <source>
        <dbReference type="EMBL" id="EKC25098.1"/>
    </source>
</evidence>
<dbReference type="InterPro" id="IPR001542">
    <property type="entry name" value="Defensin_invertebrate/fungal"/>
</dbReference>
<dbReference type="Gene3D" id="3.30.30.10">
    <property type="entry name" value="Knottin, scorpion toxin-like"/>
    <property type="match status" value="1"/>
</dbReference>
<dbReference type="HOGENOM" id="CLU_2760279_0_0_1"/>
<protein>
    <recommendedName>
        <fullName evidence="1">Invertebrate defensins family profile domain-containing protein</fullName>
    </recommendedName>
</protein>
<dbReference type="SUPFAM" id="SSF57095">
    <property type="entry name" value="Scorpion toxin-like"/>
    <property type="match status" value="1"/>
</dbReference>
<reference evidence="2" key="1">
    <citation type="journal article" date="2012" name="Nature">
        <title>The oyster genome reveals stress adaptation and complexity of shell formation.</title>
        <authorList>
            <person name="Zhang G."/>
            <person name="Fang X."/>
            <person name="Guo X."/>
            <person name="Li L."/>
            <person name="Luo R."/>
            <person name="Xu F."/>
            <person name="Yang P."/>
            <person name="Zhang L."/>
            <person name="Wang X."/>
            <person name="Qi H."/>
            <person name="Xiong Z."/>
            <person name="Que H."/>
            <person name="Xie Y."/>
            <person name="Holland P.W."/>
            <person name="Paps J."/>
            <person name="Zhu Y."/>
            <person name="Wu F."/>
            <person name="Chen Y."/>
            <person name="Wang J."/>
            <person name="Peng C."/>
            <person name="Meng J."/>
            <person name="Yang L."/>
            <person name="Liu J."/>
            <person name="Wen B."/>
            <person name="Zhang N."/>
            <person name="Huang Z."/>
            <person name="Zhu Q."/>
            <person name="Feng Y."/>
            <person name="Mount A."/>
            <person name="Hedgecock D."/>
            <person name="Xu Z."/>
            <person name="Liu Y."/>
            <person name="Domazet-Loso T."/>
            <person name="Du Y."/>
            <person name="Sun X."/>
            <person name="Zhang S."/>
            <person name="Liu B."/>
            <person name="Cheng P."/>
            <person name="Jiang X."/>
            <person name="Li J."/>
            <person name="Fan D."/>
            <person name="Wang W."/>
            <person name="Fu W."/>
            <person name="Wang T."/>
            <person name="Wang B."/>
            <person name="Zhang J."/>
            <person name="Peng Z."/>
            <person name="Li Y."/>
            <person name="Li N."/>
            <person name="Wang J."/>
            <person name="Chen M."/>
            <person name="He Y."/>
            <person name="Tan F."/>
            <person name="Song X."/>
            <person name="Zheng Q."/>
            <person name="Huang R."/>
            <person name="Yang H."/>
            <person name="Du X."/>
            <person name="Chen L."/>
            <person name="Yang M."/>
            <person name="Gaffney P.M."/>
            <person name="Wang S."/>
            <person name="Luo L."/>
            <person name="She Z."/>
            <person name="Ming Y."/>
            <person name="Huang W."/>
            <person name="Zhang S."/>
            <person name="Huang B."/>
            <person name="Zhang Y."/>
            <person name="Qu T."/>
            <person name="Ni P."/>
            <person name="Miao G."/>
            <person name="Wang J."/>
            <person name="Wang Q."/>
            <person name="Steinberg C.E."/>
            <person name="Wang H."/>
            <person name="Li N."/>
            <person name="Qian L."/>
            <person name="Zhang G."/>
            <person name="Li Y."/>
            <person name="Yang H."/>
            <person name="Liu X."/>
            <person name="Wang J."/>
            <person name="Yin Y."/>
            <person name="Wang J."/>
        </authorList>
    </citation>
    <scope>NUCLEOTIDE SEQUENCE [LARGE SCALE GENOMIC DNA]</scope>
    <source>
        <strain evidence="2">05x7-T-G4-1.051#20</strain>
    </source>
</reference>
<proteinExistence type="predicted"/>
<dbReference type="AlphaFoldDB" id="K1PTY8"/>
<dbReference type="SMR" id="K1PTY8"/>
<name>K1PTY8_MAGGI</name>
<sequence>MKVFTLLTVAVLLMVSADVAFAGFGCPLNQYQCNSHCKSIRCRAGYCDAATLWMRCTCTGCSGKVALFIT</sequence>
<organism evidence="2">
    <name type="scientific">Magallana gigas</name>
    <name type="common">Pacific oyster</name>
    <name type="synonym">Crassostrea gigas</name>
    <dbReference type="NCBI Taxonomy" id="29159"/>
    <lineage>
        <taxon>Eukaryota</taxon>
        <taxon>Metazoa</taxon>
        <taxon>Spiralia</taxon>
        <taxon>Lophotrochozoa</taxon>
        <taxon>Mollusca</taxon>
        <taxon>Bivalvia</taxon>
        <taxon>Autobranchia</taxon>
        <taxon>Pteriomorphia</taxon>
        <taxon>Ostreida</taxon>
        <taxon>Ostreoidea</taxon>
        <taxon>Ostreidae</taxon>
        <taxon>Magallana</taxon>
    </lineage>
</organism>
<evidence type="ECO:0000259" key="1">
    <source>
        <dbReference type="PROSITE" id="PS51378"/>
    </source>
</evidence>
<accession>K1PTY8</accession>
<dbReference type="Pfam" id="PF01097">
    <property type="entry name" value="Defensin_2"/>
    <property type="match status" value="1"/>
</dbReference>
<dbReference type="PROSITE" id="PS51378">
    <property type="entry name" value="INVERT_DEFENSINS"/>
    <property type="match status" value="1"/>
</dbReference>
<dbReference type="InterPro" id="IPR036574">
    <property type="entry name" value="Scorpion_toxin-like_sf"/>
</dbReference>
<feature type="domain" description="Invertebrate defensins family profile" evidence="1">
    <location>
        <begin position="23"/>
        <end position="60"/>
    </location>
</feature>
<dbReference type="InParanoid" id="K1PTY8"/>
<dbReference type="GO" id="GO:0006952">
    <property type="term" value="P:defense response"/>
    <property type="evidence" value="ECO:0007669"/>
    <property type="project" value="InterPro"/>
</dbReference>
<dbReference type="EMBL" id="JH816697">
    <property type="protein sequence ID" value="EKC25098.1"/>
    <property type="molecule type" value="Genomic_DNA"/>
</dbReference>
<gene>
    <name evidence="2" type="ORF">CGI_10009486</name>
</gene>